<keyword evidence="1" id="KW-0175">Coiled coil</keyword>
<keyword evidence="3" id="KW-1185">Reference proteome</keyword>
<name>A0A6A7BTA9_9PEZI</name>
<evidence type="ECO:0000313" key="2">
    <source>
        <dbReference type="EMBL" id="KAF2858450.1"/>
    </source>
</evidence>
<feature type="coiled-coil region" evidence="1">
    <location>
        <begin position="110"/>
        <end position="137"/>
    </location>
</feature>
<accession>A0A6A7BTA9</accession>
<reference evidence="2" key="1">
    <citation type="journal article" date="2020" name="Stud. Mycol.">
        <title>101 Dothideomycetes genomes: a test case for predicting lifestyles and emergence of pathogens.</title>
        <authorList>
            <person name="Haridas S."/>
            <person name="Albert R."/>
            <person name="Binder M."/>
            <person name="Bloem J."/>
            <person name="Labutti K."/>
            <person name="Salamov A."/>
            <person name="Andreopoulos B."/>
            <person name="Baker S."/>
            <person name="Barry K."/>
            <person name="Bills G."/>
            <person name="Bluhm B."/>
            <person name="Cannon C."/>
            <person name="Castanera R."/>
            <person name="Culley D."/>
            <person name="Daum C."/>
            <person name="Ezra D."/>
            <person name="Gonzalez J."/>
            <person name="Henrissat B."/>
            <person name="Kuo A."/>
            <person name="Liang C."/>
            <person name="Lipzen A."/>
            <person name="Lutzoni F."/>
            <person name="Magnuson J."/>
            <person name="Mondo S."/>
            <person name="Nolan M."/>
            <person name="Ohm R."/>
            <person name="Pangilinan J."/>
            <person name="Park H.-J."/>
            <person name="Ramirez L."/>
            <person name="Alfaro M."/>
            <person name="Sun H."/>
            <person name="Tritt A."/>
            <person name="Yoshinaga Y."/>
            <person name="Zwiers L.-H."/>
            <person name="Turgeon B."/>
            <person name="Goodwin S."/>
            <person name="Spatafora J."/>
            <person name="Crous P."/>
            <person name="Grigoriev I."/>
        </authorList>
    </citation>
    <scope>NUCLEOTIDE SEQUENCE</scope>
    <source>
        <strain evidence="2">CBS 480.64</strain>
    </source>
</reference>
<organism evidence="2 3">
    <name type="scientific">Piedraia hortae CBS 480.64</name>
    <dbReference type="NCBI Taxonomy" id="1314780"/>
    <lineage>
        <taxon>Eukaryota</taxon>
        <taxon>Fungi</taxon>
        <taxon>Dikarya</taxon>
        <taxon>Ascomycota</taxon>
        <taxon>Pezizomycotina</taxon>
        <taxon>Dothideomycetes</taxon>
        <taxon>Dothideomycetidae</taxon>
        <taxon>Capnodiales</taxon>
        <taxon>Piedraiaceae</taxon>
        <taxon>Piedraia</taxon>
    </lineage>
</organism>
<protein>
    <submittedName>
        <fullName evidence="2">Uncharacterized protein</fullName>
    </submittedName>
</protein>
<dbReference type="Proteomes" id="UP000799421">
    <property type="component" value="Unassembled WGS sequence"/>
</dbReference>
<dbReference type="AlphaFoldDB" id="A0A6A7BTA9"/>
<proteinExistence type="predicted"/>
<sequence length="138" mass="15880">MLNDLTSQVTPHLTAMESHLADQKLNDKLQRLRNQRTTRLRASRPVRPSIAPPLLLLRKKNLSLVAEVGELETEIEGKKRFAGGLSSELRVKRFVVAVRRDWVMFNGIRKGELGRMIKREKEKVEGLRREIDEVGILM</sequence>
<evidence type="ECO:0000313" key="3">
    <source>
        <dbReference type="Proteomes" id="UP000799421"/>
    </source>
</evidence>
<dbReference type="EMBL" id="MU006009">
    <property type="protein sequence ID" value="KAF2858450.1"/>
    <property type="molecule type" value="Genomic_DNA"/>
</dbReference>
<evidence type="ECO:0000256" key="1">
    <source>
        <dbReference type="SAM" id="Coils"/>
    </source>
</evidence>
<gene>
    <name evidence="2" type="ORF">K470DRAFT_259736</name>
</gene>